<organism evidence="3 4">
    <name type="scientific">Salininema proteolyticum</name>
    <dbReference type="NCBI Taxonomy" id="1607685"/>
    <lineage>
        <taxon>Bacteria</taxon>
        <taxon>Bacillati</taxon>
        <taxon>Actinomycetota</taxon>
        <taxon>Actinomycetes</taxon>
        <taxon>Glycomycetales</taxon>
        <taxon>Glycomycetaceae</taxon>
        <taxon>Salininema</taxon>
    </lineage>
</organism>
<accession>A0ABV8TX46</accession>
<feature type="domain" description="Putative Flp pilus-assembly TadG-like N-terminal" evidence="2">
    <location>
        <begin position="6"/>
        <end position="52"/>
    </location>
</feature>
<dbReference type="InterPro" id="IPR021202">
    <property type="entry name" value="Rv3654c-like"/>
</dbReference>
<dbReference type="InterPro" id="IPR028087">
    <property type="entry name" value="Tad_N"/>
</dbReference>
<feature type="transmembrane region" description="Helical" evidence="1">
    <location>
        <begin position="6"/>
        <end position="27"/>
    </location>
</feature>
<dbReference type="Pfam" id="PF13400">
    <property type="entry name" value="Tad"/>
    <property type="match status" value="1"/>
</dbReference>
<keyword evidence="1" id="KW-0812">Transmembrane</keyword>
<sequence>MRSEQGSGTVLSIGVISATMVVALALISVAQARSLRHQAQVAADAAALAGAMRVLLGQDDACGSASSVASQNDATLESCSVEEATVRLRVSYSDPVLNAGVLTAEADSRAGPAFGY</sequence>
<dbReference type="Proteomes" id="UP001595823">
    <property type="component" value="Unassembled WGS sequence"/>
</dbReference>
<reference evidence="4" key="1">
    <citation type="journal article" date="2019" name="Int. J. Syst. Evol. Microbiol.">
        <title>The Global Catalogue of Microorganisms (GCM) 10K type strain sequencing project: providing services to taxonomists for standard genome sequencing and annotation.</title>
        <authorList>
            <consortium name="The Broad Institute Genomics Platform"/>
            <consortium name="The Broad Institute Genome Sequencing Center for Infectious Disease"/>
            <person name="Wu L."/>
            <person name="Ma J."/>
        </authorList>
    </citation>
    <scope>NUCLEOTIDE SEQUENCE [LARGE SCALE GENOMIC DNA]</scope>
    <source>
        <strain evidence="4">IBRC-M 10908</strain>
    </source>
</reference>
<evidence type="ECO:0000313" key="3">
    <source>
        <dbReference type="EMBL" id="MFC4335167.1"/>
    </source>
</evidence>
<name>A0ABV8TX46_9ACTN</name>
<evidence type="ECO:0000256" key="1">
    <source>
        <dbReference type="SAM" id="Phobius"/>
    </source>
</evidence>
<keyword evidence="4" id="KW-1185">Reference proteome</keyword>
<evidence type="ECO:0000259" key="2">
    <source>
        <dbReference type="Pfam" id="PF13400"/>
    </source>
</evidence>
<proteinExistence type="predicted"/>
<dbReference type="EMBL" id="JBHSDK010000012">
    <property type="protein sequence ID" value="MFC4335167.1"/>
    <property type="molecule type" value="Genomic_DNA"/>
</dbReference>
<protein>
    <submittedName>
        <fullName evidence="3">Rv3654c family TadE-like protein</fullName>
    </submittedName>
</protein>
<dbReference type="NCBIfam" id="TIGR03816">
    <property type="entry name" value="tadE_like_DECH"/>
    <property type="match status" value="1"/>
</dbReference>
<keyword evidence="1" id="KW-0472">Membrane</keyword>
<dbReference type="RefSeq" id="WP_380619595.1">
    <property type="nucleotide sequence ID" value="NZ_JBHSDK010000012.1"/>
</dbReference>
<comment type="caution">
    <text evidence="3">The sequence shown here is derived from an EMBL/GenBank/DDBJ whole genome shotgun (WGS) entry which is preliminary data.</text>
</comment>
<gene>
    <name evidence="3" type="ORF">ACFPET_08140</name>
</gene>
<keyword evidence="1" id="KW-1133">Transmembrane helix</keyword>
<evidence type="ECO:0000313" key="4">
    <source>
        <dbReference type="Proteomes" id="UP001595823"/>
    </source>
</evidence>